<dbReference type="Pfam" id="PF00389">
    <property type="entry name" value="2-Hacid_dh"/>
    <property type="match status" value="1"/>
</dbReference>
<evidence type="ECO:0000313" key="8">
    <source>
        <dbReference type="Proteomes" id="UP000030661"/>
    </source>
</evidence>
<evidence type="ECO:0000256" key="3">
    <source>
        <dbReference type="ARBA" id="ARBA00023027"/>
    </source>
</evidence>
<accession>A0A0S6W6K6</accession>
<evidence type="ECO:0000259" key="6">
    <source>
        <dbReference type="Pfam" id="PF02826"/>
    </source>
</evidence>
<dbReference type="InterPro" id="IPR050223">
    <property type="entry name" value="D-isomer_2-hydroxyacid_DH"/>
</dbReference>
<dbReference type="GO" id="GO:0005829">
    <property type="term" value="C:cytosol"/>
    <property type="evidence" value="ECO:0007669"/>
    <property type="project" value="TreeGrafter"/>
</dbReference>
<evidence type="ECO:0000313" key="7">
    <source>
        <dbReference type="EMBL" id="GAK55255.1"/>
    </source>
</evidence>
<protein>
    <submittedName>
        <fullName evidence="7">D-isomer specific 2-hydroxyacid dehydrogenase NAD-binding protein</fullName>
    </submittedName>
</protein>
<sequence length="325" mass="35107">MSKPSVYVTRLIPQVGIDLLQAECQVEINPHDRPLTHQELLENVQGRDGILCLLTDKIDAEVFDAAQGVKGIANYAVGYDNIDVPEATKRGIPVSNTPGVLTDATAEMAWALLFAVCRRVVESDAVMRSGQWPGWGPLQFIGGDVTGATLGIVGAGRIGTAMGLKSKGFQMKVLYSDAIRNEVLEQQLQAEKVDFDTLLEHSDYVSIHVPLMPETRHLFGKNAFQRMKKTAYLINTSRGPVVNEAELVDALQAGEIAGAALDVYEKEPVMAEGLKDLKNVVITPHTASATISSRGGMARLAATNLLAMLKGAKAPNCLNPEVYKQ</sequence>
<dbReference type="FunFam" id="3.40.50.720:FF:000203">
    <property type="entry name" value="D-3-phosphoglycerate dehydrogenase (SerA)"/>
    <property type="match status" value="1"/>
</dbReference>
<dbReference type="GO" id="GO:0051287">
    <property type="term" value="F:NAD binding"/>
    <property type="evidence" value="ECO:0007669"/>
    <property type="project" value="InterPro"/>
</dbReference>
<keyword evidence="3" id="KW-0520">NAD</keyword>
<dbReference type="GO" id="GO:0016618">
    <property type="term" value="F:hydroxypyruvate reductase [NAD(P)H] activity"/>
    <property type="evidence" value="ECO:0007669"/>
    <property type="project" value="TreeGrafter"/>
</dbReference>
<keyword evidence="8" id="KW-1185">Reference proteome</keyword>
<evidence type="ECO:0000256" key="1">
    <source>
        <dbReference type="ARBA" id="ARBA00005854"/>
    </source>
</evidence>
<dbReference type="HOGENOM" id="CLU_019796_1_2_0"/>
<proteinExistence type="inferred from homology"/>
<dbReference type="eggNOG" id="COG1052">
    <property type="taxonomic scope" value="Bacteria"/>
</dbReference>
<dbReference type="Proteomes" id="UP000030661">
    <property type="component" value="Unassembled WGS sequence"/>
</dbReference>
<dbReference type="PANTHER" id="PTHR10996:SF283">
    <property type="entry name" value="GLYOXYLATE_HYDROXYPYRUVATE REDUCTASE B"/>
    <property type="match status" value="1"/>
</dbReference>
<dbReference type="AlphaFoldDB" id="A0A0S6W6K6"/>
<reference evidence="7" key="1">
    <citation type="journal article" date="2015" name="PeerJ">
        <title>First genomic representation of candidate bacterial phylum KSB3 points to enhanced environmental sensing as a trigger of wastewater bulking.</title>
        <authorList>
            <person name="Sekiguchi Y."/>
            <person name="Ohashi A."/>
            <person name="Parks D.H."/>
            <person name="Yamauchi T."/>
            <person name="Tyson G.W."/>
            <person name="Hugenholtz P."/>
        </authorList>
    </citation>
    <scope>NUCLEOTIDE SEQUENCE [LARGE SCALE GENOMIC DNA]</scope>
</reference>
<evidence type="ECO:0000256" key="4">
    <source>
        <dbReference type="RuleBase" id="RU003719"/>
    </source>
</evidence>
<evidence type="ECO:0000256" key="2">
    <source>
        <dbReference type="ARBA" id="ARBA00023002"/>
    </source>
</evidence>
<feature type="domain" description="D-isomer specific 2-hydroxyacid dehydrogenase NAD-binding" evidence="6">
    <location>
        <begin position="111"/>
        <end position="287"/>
    </location>
</feature>
<dbReference type="EMBL" id="DF820463">
    <property type="protein sequence ID" value="GAK55255.1"/>
    <property type="molecule type" value="Genomic_DNA"/>
</dbReference>
<dbReference type="InterPro" id="IPR036291">
    <property type="entry name" value="NAD(P)-bd_dom_sf"/>
</dbReference>
<dbReference type="CDD" id="cd05301">
    <property type="entry name" value="GDH"/>
    <property type="match status" value="1"/>
</dbReference>
<organism evidence="7">
    <name type="scientific">Vecturithrix granuli</name>
    <dbReference type="NCBI Taxonomy" id="1499967"/>
    <lineage>
        <taxon>Bacteria</taxon>
        <taxon>Candidatus Moduliflexota</taxon>
        <taxon>Candidatus Vecturitrichia</taxon>
        <taxon>Candidatus Vecturitrichales</taxon>
        <taxon>Candidatus Vecturitrichaceae</taxon>
        <taxon>Candidatus Vecturithrix</taxon>
    </lineage>
</organism>
<comment type="similarity">
    <text evidence="1 4">Belongs to the D-isomer specific 2-hydroxyacid dehydrogenase family.</text>
</comment>
<dbReference type="Gene3D" id="3.40.50.720">
    <property type="entry name" value="NAD(P)-binding Rossmann-like Domain"/>
    <property type="match status" value="2"/>
</dbReference>
<dbReference type="Pfam" id="PF02826">
    <property type="entry name" value="2-Hacid_dh_C"/>
    <property type="match status" value="1"/>
</dbReference>
<feature type="domain" description="D-isomer specific 2-hydroxyacid dehydrogenase catalytic" evidence="5">
    <location>
        <begin position="7"/>
        <end position="319"/>
    </location>
</feature>
<gene>
    <name evidence="7" type="ORF">U27_02087</name>
</gene>
<dbReference type="SUPFAM" id="SSF51735">
    <property type="entry name" value="NAD(P)-binding Rossmann-fold domains"/>
    <property type="match status" value="1"/>
</dbReference>
<dbReference type="PANTHER" id="PTHR10996">
    <property type="entry name" value="2-HYDROXYACID DEHYDROGENASE-RELATED"/>
    <property type="match status" value="1"/>
</dbReference>
<dbReference type="InterPro" id="IPR006139">
    <property type="entry name" value="D-isomer_2_OHA_DH_cat_dom"/>
</dbReference>
<name>A0A0S6W6K6_VECG1</name>
<dbReference type="STRING" id="1499967.U27_02087"/>
<dbReference type="InterPro" id="IPR029753">
    <property type="entry name" value="D-isomer_DH_CS"/>
</dbReference>
<evidence type="ECO:0000259" key="5">
    <source>
        <dbReference type="Pfam" id="PF00389"/>
    </source>
</evidence>
<dbReference type="PROSITE" id="PS00671">
    <property type="entry name" value="D_2_HYDROXYACID_DH_3"/>
    <property type="match status" value="1"/>
</dbReference>
<keyword evidence="2 4" id="KW-0560">Oxidoreductase</keyword>
<dbReference type="GO" id="GO:0030267">
    <property type="term" value="F:glyoxylate reductase (NADPH) activity"/>
    <property type="evidence" value="ECO:0007669"/>
    <property type="project" value="TreeGrafter"/>
</dbReference>
<dbReference type="InterPro" id="IPR006140">
    <property type="entry name" value="D-isomer_DH_NAD-bd"/>
</dbReference>
<dbReference type="SUPFAM" id="SSF52283">
    <property type="entry name" value="Formate/glycerate dehydrogenase catalytic domain-like"/>
    <property type="match status" value="1"/>
</dbReference>